<feature type="transmembrane region" description="Helical" evidence="7">
    <location>
        <begin position="137"/>
        <end position="163"/>
    </location>
</feature>
<dbReference type="PANTHER" id="PTHR30353:SF0">
    <property type="entry name" value="TRANSMEMBRANE PROTEIN"/>
    <property type="match status" value="1"/>
</dbReference>
<gene>
    <name evidence="9" type="ORF">IEQ31_22550</name>
</gene>
<comment type="subcellular location">
    <subcellularLocation>
        <location evidence="1 7">Cell membrane</location>
        <topology evidence="1 7">Multi-pass membrane protein</topology>
    </subcellularLocation>
</comment>
<dbReference type="PANTHER" id="PTHR30353">
    <property type="entry name" value="INNER MEMBRANE PROTEIN DEDA-RELATED"/>
    <property type="match status" value="1"/>
</dbReference>
<keyword evidence="5 7" id="KW-1133">Transmembrane helix</keyword>
<evidence type="ECO:0000256" key="1">
    <source>
        <dbReference type="ARBA" id="ARBA00004651"/>
    </source>
</evidence>
<feature type="transmembrane region" description="Helical" evidence="7">
    <location>
        <begin position="169"/>
        <end position="189"/>
    </location>
</feature>
<keyword evidence="4 7" id="KW-0812">Transmembrane</keyword>
<evidence type="ECO:0000256" key="2">
    <source>
        <dbReference type="ARBA" id="ARBA00010792"/>
    </source>
</evidence>
<accession>A0ABR8LB22</accession>
<evidence type="ECO:0000256" key="6">
    <source>
        <dbReference type="ARBA" id="ARBA00023136"/>
    </source>
</evidence>
<evidence type="ECO:0000313" key="9">
    <source>
        <dbReference type="EMBL" id="MBD3145951.1"/>
    </source>
</evidence>
<reference evidence="9 10" key="1">
    <citation type="submission" date="2020-09" db="EMBL/GenBank/DDBJ databases">
        <title>Actinomycete isolated from the Camponotus japonicus Mayr.</title>
        <authorList>
            <person name="Gong X."/>
        </authorList>
    </citation>
    <scope>NUCLEOTIDE SEQUENCE [LARGE SCALE GENOMIC DNA]</scope>
    <source>
        <strain evidence="9 10">2C-HV3</strain>
    </source>
</reference>
<feature type="domain" description="VTT" evidence="8">
    <location>
        <begin position="33"/>
        <end position="156"/>
    </location>
</feature>
<sequence length="212" mass="22799">MNSWLWGLPSTALYAVVAALVFAEDALFVGFVVPGETAVVLGGVLAGQGRLSVYWLGLVVTAAAIAGDSVGYFIGRRLGPGVLDVRFLRRRRDHVDRAEALIRRWGPQAVFFARFVAFLRAMMPALAGVSRMSYRRFFLFNVLGGVLWGVGYTLLGFFAGAAYEQVQSAVGGAVAAVLAVVVVTALVVWRVRRHRRGSCGDGDGNRDGGYGR</sequence>
<evidence type="ECO:0000256" key="4">
    <source>
        <dbReference type="ARBA" id="ARBA00022692"/>
    </source>
</evidence>
<keyword evidence="10" id="KW-1185">Reference proteome</keyword>
<protein>
    <submittedName>
        <fullName evidence="9">DedA family protein</fullName>
    </submittedName>
</protein>
<organism evidence="9 10">
    <name type="scientific">Microbispora bryophytorum subsp. camponoti</name>
    <dbReference type="NCBI Taxonomy" id="1677852"/>
    <lineage>
        <taxon>Bacteria</taxon>
        <taxon>Bacillati</taxon>
        <taxon>Actinomycetota</taxon>
        <taxon>Actinomycetes</taxon>
        <taxon>Streptosporangiales</taxon>
        <taxon>Streptosporangiaceae</taxon>
        <taxon>Microbispora</taxon>
    </lineage>
</organism>
<dbReference type="InterPro" id="IPR032818">
    <property type="entry name" value="DedA-like"/>
</dbReference>
<keyword evidence="6 7" id="KW-0472">Membrane</keyword>
<evidence type="ECO:0000256" key="3">
    <source>
        <dbReference type="ARBA" id="ARBA00022475"/>
    </source>
</evidence>
<dbReference type="Pfam" id="PF09335">
    <property type="entry name" value="VTT_dom"/>
    <property type="match status" value="1"/>
</dbReference>
<dbReference type="InterPro" id="IPR032816">
    <property type="entry name" value="VTT_dom"/>
</dbReference>
<evidence type="ECO:0000313" key="10">
    <source>
        <dbReference type="Proteomes" id="UP000653231"/>
    </source>
</evidence>
<comment type="caution">
    <text evidence="9">The sequence shown here is derived from an EMBL/GenBank/DDBJ whole genome shotgun (WGS) entry which is preliminary data.</text>
</comment>
<feature type="transmembrane region" description="Helical" evidence="7">
    <location>
        <begin position="53"/>
        <end position="74"/>
    </location>
</feature>
<proteinExistence type="inferred from homology"/>
<comment type="similarity">
    <text evidence="2 7">Belongs to the DedA family.</text>
</comment>
<evidence type="ECO:0000256" key="5">
    <source>
        <dbReference type="ARBA" id="ARBA00022989"/>
    </source>
</evidence>
<name>A0ABR8LB22_9ACTN</name>
<evidence type="ECO:0000256" key="7">
    <source>
        <dbReference type="RuleBase" id="RU367016"/>
    </source>
</evidence>
<keyword evidence="3 7" id="KW-1003">Cell membrane</keyword>
<feature type="transmembrane region" description="Helical" evidence="7">
    <location>
        <begin position="111"/>
        <end position="130"/>
    </location>
</feature>
<dbReference type="EMBL" id="JACXRZ010000016">
    <property type="protein sequence ID" value="MBD3145951.1"/>
    <property type="molecule type" value="Genomic_DNA"/>
</dbReference>
<dbReference type="Proteomes" id="UP000653231">
    <property type="component" value="Unassembled WGS sequence"/>
</dbReference>
<evidence type="ECO:0000259" key="8">
    <source>
        <dbReference type="Pfam" id="PF09335"/>
    </source>
</evidence>